<dbReference type="AlphaFoldDB" id="Q3TYX6"/>
<reference evidence="2" key="3">
    <citation type="journal article" date="2000" name="Genome Res.">
        <title>RIKEN integrated sequence analysis (RISA) system--384-format sequencing pipeline with 384 multicapillary sequencer.</title>
        <authorList>
            <person name="Shibata K."/>
            <person name="Itoh M."/>
            <person name="Aizawa K."/>
            <person name="Nagaoka S."/>
            <person name="Sasaki N."/>
            <person name="Carninci P."/>
            <person name="Konno H."/>
            <person name="Akiyama J."/>
            <person name="Nishi K."/>
            <person name="Kitsunai T."/>
            <person name="Tashiro H."/>
            <person name="Itoh M."/>
            <person name="Sumi N."/>
            <person name="Ishii Y."/>
            <person name="Nakamura S."/>
            <person name="Hazama M."/>
            <person name="Nishine T."/>
            <person name="Harada A."/>
            <person name="Yamamoto R."/>
            <person name="Matsumoto H."/>
            <person name="Sakaguchi S."/>
            <person name="Ikegami T."/>
            <person name="Kashiwagi K."/>
            <person name="Fujiwake S."/>
            <person name="Inoue K."/>
            <person name="Togawa Y."/>
            <person name="Izawa M."/>
            <person name="Ohara E."/>
            <person name="Watahiki M."/>
            <person name="Yoneda Y."/>
            <person name="Ishikawa T."/>
            <person name="Ozawa K."/>
            <person name="Tanaka T."/>
            <person name="Matsuura S."/>
            <person name="Kawai J."/>
            <person name="Okazaki Y."/>
            <person name="Muramatsu M."/>
            <person name="Inoue Y."/>
            <person name="Kira A."/>
            <person name="Hayashizaki Y."/>
        </authorList>
    </citation>
    <scope>NUCLEOTIDE SEQUENCE</scope>
    <source>
        <strain evidence="2">C57BL/6J</strain>
        <tissue evidence="2">Inner ear</tissue>
    </source>
</reference>
<reference evidence="2" key="7">
    <citation type="journal article" date="2005" name="Science">
        <title>The Transcriptional Landscape of the Mammalian Genome.</title>
        <authorList>
            <consortium name="The FANTOM Consortium"/>
            <consortium name="Riken Genome Exploration Research Group and Genome Science Group (Genome Network Project Core Group)"/>
        </authorList>
    </citation>
    <scope>NUCLEOTIDE SEQUENCE</scope>
    <source>
        <strain evidence="2">C57BL/6J</strain>
        <tissue evidence="2">Inner ear</tissue>
    </source>
</reference>
<reference evidence="2" key="8">
    <citation type="journal article" date="2005" name="Science">
        <title>Antisense Transcription in the Mammalian Transcriptome.</title>
        <authorList>
            <consortium name="RIKEN Genome Exploration Research Group and Genome Science Group (Genome Network Project Core Group) and the FANTOM Consortium"/>
        </authorList>
    </citation>
    <scope>NUCLEOTIDE SEQUENCE</scope>
    <source>
        <strain evidence="2">C57BL/6J</strain>
        <tissue evidence="2">Inner ear</tissue>
    </source>
</reference>
<reference evidence="2" key="6">
    <citation type="submission" date="2004-03" db="EMBL/GenBank/DDBJ databases">
        <authorList>
            <person name="Arakawa T."/>
            <person name="Carninci P."/>
            <person name="Fukuda S."/>
            <person name="Hashizume W."/>
            <person name="Hayashida K."/>
            <person name="Hori F."/>
            <person name="Iida J."/>
            <person name="Imamura K."/>
            <person name="Imotani K."/>
            <person name="Itoh M."/>
            <person name="Kanagawa S."/>
            <person name="Kawai J."/>
            <person name="Kojima M."/>
            <person name="Konno H."/>
            <person name="Murata M."/>
            <person name="Nakamura M."/>
            <person name="Ninomiya N."/>
            <person name="Nishiyori H."/>
            <person name="Nomura K."/>
            <person name="Ohno M."/>
            <person name="Sakazume N."/>
            <person name="Sano H."/>
            <person name="Sasaki D."/>
            <person name="Shibata K."/>
            <person name="Shiraki T."/>
            <person name="Tagami M."/>
            <person name="Tagami Y."/>
            <person name="Waki K."/>
            <person name="Watahiki A."/>
            <person name="Muramatsu M."/>
            <person name="Hayashizaki Y."/>
        </authorList>
    </citation>
    <scope>NUCLEOTIDE SEQUENCE</scope>
    <source>
        <strain evidence="2">C57BL/6J</strain>
        <tissue evidence="2">Inner ear</tissue>
    </source>
</reference>
<dbReference type="AGR" id="MGI:2442398"/>
<protein>
    <submittedName>
        <fullName evidence="2">Uncharacterized protein</fullName>
    </submittedName>
</protein>
<organism evidence="2">
    <name type="scientific">Mus musculus</name>
    <name type="common">Mouse</name>
    <dbReference type="NCBI Taxonomy" id="10090"/>
    <lineage>
        <taxon>Eukaryota</taxon>
        <taxon>Metazoa</taxon>
        <taxon>Chordata</taxon>
        <taxon>Craniata</taxon>
        <taxon>Vertebrata</taxon>
        <taxon>Euteleostomi</taxon>
        <taxon>Mammalia</taxon>
        <taxon>Eutheria</taxon>
        <taxon>Euarchontoglires</taxon>
        <taxon>Glires</taxon>
        <taxon>Rodentia</taxon>
        <taxon>Myomorpha</taxon>
        <taxon>Muroidea</taxon>
        <taxon>Muridae</taxon>
        <taxon>Murinae</taxon>
        <taxon>Mus</taxon>
        <taxon>Mus</taxon>
    </lineage>
</organism>
<feature type="region of interest" description="Disordered" evidence="1">
    <location>
        <begin position="1"/>
        <end position="25"/>
    </location>
</feature>
<sequence length="88" mass="9810">MNSMVPESLCSACPPSSTGQHGSQTSLCGIRPQYPEFFQEKEDGKDSEGESRCLTLGCLSVWKRPVLPDWLHVPQDPKEGYGHFKARE</sequence>
<reference evidence="2" key="1">
    <citation type="journal article" date="1999" name="Methods Enzymol.">
        <title>High-efficiency full-length cDNA cloning.</title>
        <authorList>
            <person name="Carninci P."/>
            <person name="Hayashizaki Y."/>
        </authorList>
    </citation>
    <scope>NUCLEOTIDE SEQUENCE</scope>
    <source>
        <strain evidence="2">C57BL/6J</strain>
        <tissue evidence="2">Inner ear</tissue>
    </source>
</reference>
<dbReference type="EMBL" id="AK158263">
    <property type="protein sequence ID" value="BAE34434.1"/>
    <property type="molecule type" value="mRNA"/>
</dbReference>
<name>Q3TYX6_MOUSE</name>
<evidence type="ECO:0000313" key="2">
    <source>
        <dbReference type="EMBL" id="BAE34434.1"/>
    </source>
</evidence>
<evidence type="ECO:0000256" key="1">
    <source>
        <dbReference type="SAM" id="MobiDB-lite"/>
    </source>
</evidence>
<gene>
    <name evidence="3" type="primary">Fzd10os</name>
    <name evidence="3" type="synonym">5930412G12Rik</name>
</gene>
<reference evidence="2" key="2">
    <citation type="journal article" date="2000" name="Genome Res.">
        <title>Normalization and subtraction of cap-trapper-selected cDNAs to prepare full-length cDNA libraries for rapid discovery of new genes.</title>
        <authorList>
            <person name="Carninci P."/>
            <person name="Shibata Y."/>
            <person name="Hayatsu N."/>
            <person name="Sugahara Y."/>
            <person name="Shibata K."/>
            <person name="Itoh M."/>
            <person name="Konno H."/>
            <person name="Okazaki Y."/>
            <person name="Muramatsu M."/>
            <person name="Hayashizaki Y."/>
        </authorList>
    </citation>
    <scope>NUCLEOTIDE SEQUENCE</scope>
    <source>
        <strain evidence="2">C57BL/6J</strain>
        <tissue evidence="2">Inner ear</tissue>
    </source>
</reference>
<dbReference type="MGI" id="MGI:2442398">
    <property type="gene designation" value="Fzd10os"/>
</dbReference>
<evidence type="ECO:0000313" key="3">
    <source>
        <dbReference type="MGI" id="MGI:2442398"/>
    </source>
</evidence>
<reference evidence="2" key="5">
    <citation type="journal article" date="2002" name="Nature">
        <title>Analysis of the mouse transcriptome based on functional annotation of 60,770 full-length cDNAs.</title>
        <authorList>
            <consortium name="The FANTOM Consortium and the RIKEN Genome Exploration Research Group Phase I and II Team"/>
        </authorList>
    </citation>
    <scope>NUCLEOTIDE SEQUENCE</scope>
    <source>
        <strain evidence="2">C57BL/6J</strain>
        <tissue evidence="2">Inner ear</tissue>
    </source>
</reference>
<proteinExistence type="evidence at transcript level"/>
<feature type="compositionally biased region" description="Polar residues" evidence="1">
    <location>
        <begin position="14"/>
        <end position="25"/>
    </location>
</feature>
<accession>Q3TYX6</accession>
<reference evidence="2" key="4">
    <citation type="journal article" date="2001" name="Nature">
        <title>Functional annotation of a full-length mouse cDNA collection.</title>
        <authorList>
            <consortium name="The RIKEN Genome Exploration Research Group Phase II Team and the FANTOM Consortium"/>
        </authorList>
    </citation>
    <scope>NUCLEOTIDE SEQUENCE</scope>
    <source>
        <strain evidence="2">C57BL/6J</strain>
        <tissue evidence="2">Inner ear</tissue>
    </source>
</reference>